<feature type="transmembrane region" description="Helical" evidence="1">
    <location>
        <begin position="16"/>
        <end position="35"/>
    </location>
</feature>
<keyword evidence="1" id="KW-1133">Transmembrane helix</keyword>
<dbReference type="Proteomes" id="UP000549250">
    <property type="component" value="Unassembled WGS sequence"/>
</dbReference>
<evidence type="ECO:0000313" key="3">
    <source>
        <dbReference type="EMBL" id="MBB3102111.1"/>
    </source>
</evidence>
<dbReference type="Pfam" id="PF14341">
    <property type="entry name" value="PilX_N"/>
    <property type="match status" value="1"/>
</dbReference>
<dbReference type="EMBL" id="JACHXI010000001">
    <property type="protein sequence ID" value="MBB3102111.1"/>
    <property type="molecule type" value="Genomic_DNA"/>
</dbReference>
<evidence type="ECO:0000313" key="4">
    <source>
        <dbReference type="Proteomes" id="UP000549250"/>
    </source>
</evidence>
<sequence>MTGSRHFSARPLQQRGATLVVTLFMLLIITLLATTSMREVTLEARITGNLIEQKRLNNAAESALREGERRIAKLTSKGILPNLCVEDADGSTPCLFSDKLTADSYATNFEESFQYQGLDSSTTLERSARWYIREVPPSNQSSCTQNYLNNAPDESGNCPVFYEINAQAFQGNADYKECGPEALCLRSVIRVSN</sequence>
<accession>A0A839SXM2</accession>
<name>A0A839SXM2_AZOMA</name>
<organism evidence="3 4">
    <name type="scientific">Azomonas macrocytogenes</name>
    <name type="common">Azotobacter macrocytogenes</name>
    <dbReference type="NCBI Taxonomy" id="69962"/>
    <lineage>
        <taxon>Bacteria</taxon>
        <taxon>Pseudomonadati</taxon>
        <taxon>Pseudomonadota</taxon>
        <taxon>Gammaproteobacteria</taxon>
        <taxon>Pseudomonadales</taxon>
        <taxon>Pseudomonadaceae</taxon>
        <taxon>Azomonas</taxon>
    </lineage>
</organism>
<evidence type="ECO:0000256" key="1">
    <source>
        <dbReference type="SAM" id="Phobius"/>
    </source>
</evidence>
<feature type="domain" description="Type 4 fimbrial biogenesis protein PilX N-terminal" evidence="2">
    <location>
        <begin position="15"/>
        <end position="65"/>
    </location>
</feature>
<protein>
    <submittedName>
        <fullName evidence="3">Type IV pilus assembly protein PilX</fullName>
    </submittedName>
</protein>
<evidence type="ECO:0000259" key="2">
    <source>
        <dbReference type="Pfam" id="PF14341"/>
    </source>
</evidence>
<dbReference type="InterPro" id="IPR025746">
    <property type="entry name" value="PilX_N_dom"/>
</dbReference>
<reference evidence="3 4" key="1">
    <citation type="submission" date="2020-08" db="EMBL/GenBank/DDBJ databases">
        <title>Genomic Encyclopedia of Type Strains, Phase III (KMG-III): the genomes of soil and plant-associated and newly described type strains.</title>
        <authorList>
            <person name="Whitman W."/>
        </authorList>
    </citation>
    <scope>NUCLEOTIDE SEQUENCE [LARGE SCALE GENOMIC DNA]</scope>
    <source>
        <strain evidence="3 4">CECT 4462</strain>
    </source>
</reference>
<gene>
    <name evidence="3" type="ORF">FHR87_000471</name>
</gene>
<keyword evidence="4" id="KW-1185">Reference proteome</keyword>
<keyword evidence="1" id="KW-0472">Membrane</keyword>
<keyword evidence="1" id="KW-0812">Transmembrane</keyword>
<proteinExistence type="predicted"/>
<comment type="caution">
    <text evidence="3">The sequence shown here is derived from an EMBL/GenBank/DDBJ whole genome shotgun (WGS) entry which is preliminary data.</text>
</comment>
<dbReference type="RefSeq" id="WP_183165067.1">
    <property type="nucleotide sequence ID" value="NZ_JACHXI010000001.1"/>
</dbReference>
<dbReference type="AlphaFoldDB" id="A0A839SXM2"/>